<comment type="cofactor">
    <cofactor evidence="10">
        <name>thiamine diphosphate</name>
        <dbReference type="ChEBI" id="CHEBI:58937"/>
    </cofactor>
    <text evidence="10">Binds 1 thiamine pyrophosphate per subunit.</text>
</comment>
<evidence type="ECO:0000259" key="11">
    <source>
        <dbReference type="SMART" id="SM00861"/>
    </source>
</evidence>
<comment type="similarity">
    <text evidence="2 10">Belongs to the transketolase family. DXPS subfamily.</text>
</comment>
<dbReference type="InterPro" id="IPR005475">
    <property type="entry name" value="Transketolase-like_Pyr-bd"/>
</dbReference>
<dbReference type="GO" id="GO:0005829">
    <property type="term" value="C:cytosol"/>
    <property type="evidence" value="ECO:0007669"/>
    <property type="project" value="TreeGrafter"/>
</dbReference>
<feature type="binding site" evidence="10">
    <location>
        <position position="110"/>
    </location>
    <ligand>
        <name>thiamine diphosphate</name>
        <dbReference type="ChEBI" id="CHEBI:58937"/>
    </ligand>
</feature>
<dbReference type="EC" id="2.2.1.7" evidence="10"/>
<evidence type="ECO:0000313" key="12">
    <source>
        <dbReference type="EMBL" id="ERJ95019.1"/>
    </source>
</evidence>
<evidence type="ECO:0000256" key="7">
    <source>
        <dbReference type="ARBA" id="ARBA00022977"/>
    </source>
</evidence>
<dbReference type="RefSeq" id="WP_021683200.1">
    <property type="nucleotide sequence ID" value="NZ_KI260469.1"/>
</dbReference>
<dbReference type="InterPro" id="IPR009014">
    <property type="entry name" value="Transketo_C/PFOR_II"/>
</dbReference>
<dbReference type="GO" id="GO:0000287">
    <property type="term" value="F:magnesium ion binding"/>
    <property type="evidence" value="ECO:0007669"/>
    <property type="project" value="UniProtKB-UniRule"/>
</dbReference>
<dbReference type="PROSITE" id="PS00801">
    <property type="entry name" value="TRANSKETOLASE_1"/>
    <property type="match status" value="1"/>
</dbReference>
<comment type="catalytic activity">
    <reaction evidence="10">
        <text>D-glyceraldehyde 3-phosphate + pyruvate + H(+) = 1-deoxy-D-xylulose 5-phosphate + CO2</text>
        <dbReference type="Rhea" id="RHEA:12605"/>
        <dbReference type="ChEBI" id="CHEBI:15361"/>
        <dbReference type="ChEBI" id="CHEBI:15378"/>
        <dbReference type="ChEBI" id="CHEBI:16526"/>
        <dbReference type="ChEBI" id="CHEBI:57792"/>
        <dbReference type="ChEBI" id="CHEBI:59776"/>
        <dbReference type="EC" id="2.2.1.7"/>
    </reaction>
</comment>
<dbReference type="EMBL" id="AWVF01000220">
    <property type="protein sequence ID" value="ERJ95019.1"/>
    <property type="molecule type" value="Genomic_DNA"/>
</dbReference>
<feature type="domain" description="Transketolase-like pyrimidine-binding" evidence="11">
    <location>
        <begin position="353"/>
        <end position="517"/>
    </location>
</feature>
<gene>
    <name evidence="10" type="primary">dxs</name>
    <name evidence="12" type="ORF">RUMCAL_01731</name>
</gene>
<name>U2LZU2_9FIRM</name>
<comment type="function">
    <text evidence="10">Catalyzes the acyloin condensation reaction between C atoms 2 and 3 of pyruvate and glyceraldehyde 3-phosphate to yield 1-deoxy-D-xylulose-5-phosphate (DXP).</text>
</comment>
<sequence length="659" mass="72645">MKNNRRSESCGTAAECAAGKGAAENKTMEYMKISETEEHLLERLHSPDDLKALSPEQCTALCAEIRSLLIETVSKTGGHLASNLGSVELTVAMHRVFDSPEDKFVWDVGHQCYTHKILTGRLERFSTLRQENGISGFPKPNESEHDSFISGHSSTAISVACGIAEGMRLHGDKEHFAVAVVGDGAMTGGLSYEGLNNAGKSRNNLIVILNDNEMSISKNVGALARYLSSMRSSEGYVRTKKAVERRLNRTAVIGPSVAKVIKNSKSVVRDVLLQSATIFEDFGFVYLGPVDGHNLVELEEVLLAAKEYHRPVFIHVHTVKGKGYAPAEAKPSEYHGISKFDIETGNPEVSAADSYSEMFGKELVQLAKHDPRICAVTAAMGGGTGLHHFAREFPNRYYDVGIAEQHAVTFSAALASMGELPVFAVYSSFLQRAYDQLMHDVAIGGMHVVLGIDRAGVVGEDGETHHGLYDVSFLCTVPNTVIYAPACYEEMRLCLRRALYRDKGLACIRYPRGSEKVSFDKTALNTEYTHVSGRKTDTLYISYGRVYDHLYRASRRMAEEGVFCDLLKLTRIFPLAEGVVEIAMSYAHVVFLEEAYYYGGISQLLGDLLLERGFRGTYRRVAPKAYLPQASTDSQMETMGLSEHAIYQDMQQEAKHGKA</sequence>
<keyword evidence="4 10" id="KW-0808">Transferase</keyword>
<dbReference type="GO" id="GO:0016114">
    <property type="term" value="P:terpenoid biosynthetic process"/>
    <property type="evidence" value="ECO:0007669"/>
    <property type="project" value="UniProtKB-UniRule"/>
</dbReference>
<evidence type="ECO:0000256" key="3">
    <source>
        <dbReference type="ARBA" id="ARBA00011738"/>
    </source>
</evidence>
<keyword evidence="8 10" id="KW-0786">Thiamine pyrophosphate</keyword>
<evidence type="ECO:0000313" key="13">
    <source>
        <dbReference type="Proteomes" id="UP000016662"/>
    </source>
</evidence>
<dbReference type="eggNOG" id="COG1154">
    <property type="taxonomic scope" value="Bacteria"/>
</dbReference>
<dbReference type="UniPathway" id="UPA00064">
    <property type="reaction ID" value="UER00091"/>
</dbReference>
<dbReference type="STRING" id="411473.RUMCAL_01731"/>
<dbReference type="PANTHER" id="PTHR43322:SF5">
    <property type="entry name" value="1-DEOXY-D-XYLULOSE-5-PHOSPHATE SYNTHASE, CHLOROPLASTIC"/>
    <property type="match status" value="1"/>
</dbReference>
<dbReference type="AlphaFoldDB" id="U2LZU2"/>
<evidence type="ECO:0000256" key="10">
    <source>
        <dbReference type="HAMAP-Rule" id="MF_00315"/>
    </source>
</evidence>
<dbReference type="NCBIfam" id="TIGR00204">
    <property type="entry name" value="dxs"/>
    <property type="match status" value="1"/>
</dbReference>
<dbReference type="NCBIfam" id="NF003933">
    <property type="entry name" value="PRK05444.2-2"/>
    <property type="match status" value="1"/>
</dbReference>
<dbReference type="GO" id="GO:0019288">
    <property type="term" value="P:isopentenyl diphosphate biosynthetic process, methylerythritol 4-phosphate pathway"/>
    <property type="evidence" value="ECO:0007669"/>
    <property type="project" value="TreeGrafter"/>
</dbReference>
<dbReference type="SMART" id="SM00861">
    <property type="entry name" value="Transket_pyr"/>
    <property type="match status" value="1"/>
</dbReference>
<dbReference type="CDD" id="cd02007">
    <property type="entry name" value="TPP_DXS"/>
    <property type="match status" value="1"/>
</dbReference>
<comment type="caution">
    <text evidence="12">The sequence shown here is derived from an EMBL/GenBank/DDBJ whole genome shotgun (WGS) entry which is preliminary data.</text>
</comment>
<dbReference type="GO" id="GO:0009228">
    <property type="term" value="P:thiamine biosynthetic process"/>
    <property type="evidence" value="ECO:0007669"/>
    <property type="project" value="UniProtKB-UniRule"/>
</dbReference>
<keyword evidence="5 10" id="KW-0479">Metal-binding</keyword>
<dbReference type="CDD" id="cd07033">
    <property type="entry name" value="TPP_PYR_DXS_TK_like"/>
    <property type="match status" value="1"/>
</dbReference>
<feature type="binding site" evidence="10">
    <location>
        <position position="183"/>
    </location>
    <ligand>
        <name>Mg(2+)</name>
        <dbReference type="ChEBI" id="CHEBI:18420"/>
    </ligand>
</feature>
<evidence type="ECO:0000256" key="9">
    <source>
        <dbReference type="ARBA" id="ARBA00023229"/>
    </source>
</evidence>
<feature type="binding site" evidence="10">
    <location>
        <position position="212"/>
    </location>
    <ligand>
        <name>thiamine diphosphate</name>
        <dbReference type="ChEBI" id="CHEBI:58937"/>
    </ligand>
</feature>
<evidence type="ECO:0000256" key="5">
    <source>
        <dbReference type="ARBA" id="ARBA00022723"/>
    </source>
</evidence>
<dbReference type="HAMAP" id="MF_00315">
    <property type="entry name" value="DXP_synth"/>
    <property type="match status" value="1"/>
</dbReference>
<dbReference type="Pfam" id="PF13292">
    <property type="entry name" value="DXP_synthase_N"/>
    <property type="match status" value="1"/>
</dbReference>
<feature type="binding site" evidence="10">
    <location>
        <position position="404"/>
    </location>
    <ligand>
        <name>thiamine diphosphate</name>
        <dbReference type="ChEBI" id="CHEBI:58937"/>
    </ligand>
</feature>
<dbReference type="InterPro" id="IPR033248">
    <property type="entry name" value="Transketolase_C"/>
</dbReference>
<dbReference type="PANTHER" id="PTHR43322">
    <property type="entry name" value="1-D-DEOXYXYLULOSE 5-PHOSPHATE SYNTHASE-RELATED"/>
    <property type="match status" value="1"/>
</dbReference>
<keyword evidence="13" id="KW-1185">Reference proteome</keyword>
<keyword evidence="7 10" id="KW-0784">Thiamine biosynthesis</keyword>
<dbReference type="SUPFAM" id="SSF52518">
    <property type="entry name" value="Thiamin diphosphate-binding fold (THDP-binding)"/>
    <property type="match status" value="1"/>
</dbReference>
<keyword evidence="9 10" id="KW-0414">Isoprene biosynthesis</keyword>
<dbReference type="InterPro" id="IPR049557">
    <property type="entry name" value="Transketolase_CS"/>
</dbReference>
<evidence type="ECO:0000256" key="6">
    <source>
        <dbReference type="ARBA" id="ARBA00022842"/>
    </source>
</evidence>
<dbReference type="Proteomes" id="UP000016662">
    <property type="component" value="Unassembled WGS sequence"/>
</dbReference>
<dbReference type="Pfam" id="PF02780">
    <property type="entry name" value="Transketolase_C"/>
    <property type="match status" value="1"/>
</dbReference>
<dbReference type="GO" id="GO:0008661">
    <property type="term" value="F:1-deoxy-D-xylulose-5-phosphate synthase activity"/>
    <property type="evidence" value="ECO:0007669"/>
    <property type="project" value="UniProtKB-UniRule"/>
</dbReference>
<evidence type="ECO:0000256" key="8">
    <source>
        <dbReference type="ARBA" id="ARBA00023052"/>
    </source>
</evidence>
<evidence type="ECO:0000256" key="1">
    <source>
        <dbReference type="ARBA" id="ARBA00004980"/>
    </source>
</evidence>
<accession>U2LZU2</accession>
<reference evidence="12 13" key="1">
    <citation type="submission" date="2013-07" db="EMBL/GenBank/DDBJ databases">
        <authorList>
            <person name="Weinstock G."/>
            <person name="Sodergren E."/>
            <person name="Wylie T."/>
            <person name="Fulton L."/>
            <person name="Fulton R."/>
            <person name="Fronick C."/>
            <person name="O'Laughlin M."/>
            <person name="Godfrey J."/>
            <person name="Miner T."/>
            <person name="Herter B."/>
            <person name="Appelbaum E."/>
            <person name="Cordes M."/>
            <person name="Lek S."/>
            <person name="Wollam A."/>
            <person name="Pepin K.H."/>
            <person name="Palsikar V.B."/>
            <person name="Mitreva M."/>
            <person name="Wilson R.K."/>
        </authorList>
    </citation>
    <scope>NUCLEOTIDE SEQUENCE [LARGE SCALE GENOMIC DNA]</scope>
    <source>
        <strain evidence="12 13">ATCC 27760</strain>
    </source>
</reference>
<dbReference type="Gene3D" id="3.40.50.970">
    <property type="match status" value="2"/>
</dbReference>
<dbReference type="Gene3D" id="3.40.50.920">
    <property type="match status" value="1"/>
</dbReference>
<dbReference type="Pfam" id="PF02779">
    <property type="entry name" value="Transket_pyr"/>
    <property type="match status" value="1"/>
</dbReference>
<keyword evidence="6 10" id="KW-0460">Magnesium</keyword>
<protein>
    <recommendedName>
        <fullName evidence="10">1-deoxy-D-xylulose-5-phosphate synthase</fullName>
        <ecNumber evidence="10">2.2.1.7</ecNumber>
    </recommendedName>
    <alternativeName>
        <fullName evidence="10">1-deoxyxylulose-5-phosphate synthase</fullName>
        <shortName evidence="10">DXP synthase</shortName>
        <shortName evidence="10">DXPS</shortName>
    </alternativeName>
</protein>
<feature type="binding site" evidence="10">
    <location>
        <position position="212"/>
    </location>
    <ligand>
        <name>Mg(2+)</name>
        <dbReference type="ChEBI" id="CHEBI:18420"/>
    </ligand>
</feature>
<feature type="binding site" evidence="10">
    <location>
        <begin position="184"/>
        <end position="185"/>
    </location>
    <ligand>
        <name>thiamine diphosphate</name>
        <dbReference type="ChEBI" id="CHEBI:58937"/>
    </ligand>
</feature>
<evidence type="ECO:0000256" key="2">
    <source>
        <dbReference type="ARBA" id="ARBA00011081"/>
    </source>
</evidence>
<feature type="binding site" evidence="10">
    <location>
        <position position="324"/>
    </location>
    <ligand>
        <name>thiamine diphosphate</name>
        <dbReference type="ChEBI" id="CHEBI:58937"/>
    </ligand>
</feature>
<comment type="subunit">
    <text evidence="3 10">Homodimer.</text>
</comment>
<dbReference type="HOGENOM" id="CLU_009227_1_4_9"/>
<comment type="cofactor">
    <cofactor evidence="10">
        <name>Mg(2+)</name>
        <dbReference type="ChEBI" id="CHEBI:18420"/>
    </cofactor>
    <text evidence="10">Binds 1 Mg(2+) ion per subunit.</text>
</comment>
<feature type="binding site" evidence="10">
    <location>
        <begin position="151"/>
        <end position="153"/>
    </location>
    <ligand>
        <name>thiamine diphosphate</name>
        <dbReference type="ChEBI" id="CHEBI:58937"/>
    </ligand>
</feature>
<organism evidence="12 13">
    <name type="scientific">Ruminococcus callidus ATCC 27760</name>
    <dbReference type="NCBI Taxonomy" id="411473"/>
    <lineage>
        <taxon>Bacteria</taxon>
        <taxon>Bacillati</taxon>
        <taxon>Bacillota</taxon>
        <taxon>Clostridia</taxon>
        <taxon>Eubacteriales</taxon>
        <taxon>Oscillospiraceae</taxon>
        <taxon>Ruminococcus</taxon>
    </lineage>
</organism>
<comment type="pathway">
    <text evidence="1 10">Metabolic intermediate biosynthesis; 1-deoxy-D-xylulose 5-phosphate biosynthesis; 1-deoxy-D-xylulose 5-phosphate from D-glyceraldehyde 3-phosphate and pyruvate: step 1/1.</text>
</comment>
<dbReference type="InterPro" id="IPR029061">
    <property type="entry name" value="THDP-binding"/>
</dbReference>
<dbReference type="GO" id="GO:0030976">
    <property type="term" value="F:thiamine pyrophosphate binding"/>
    <property type="evidence" value="ECO:0007669"/>
    <property type="project" value="UniProtKB-UniRule"/>
</dbReference>
<proteinExistence type="inferred from homology"/>
<dbReference type="SUPFAM" id="SSF52922">
    <property type="entry name" value="TK C-terminal domain-like"/>
    <property type="match status" value="1"/>
</dbReference>
<dbReference type="InterPro" id="IPR005477">
    <property type="entry name" value="Dxylulose-5-P_synthase"/>
</dbReference>
<evidence type="ECO:0000256" key="4">
    <source>
        <dbReference type="ARBA" id="ARBA00022679"/>
    </source>
</evidence>
<dbReference type="PATRIC" id="fig|411473.3.peg.1413"/>